<comment type="caution">
    <text evidence="1">The sequence shown here is derived from an EMBL/GenBank/DDBJ whole genome shotgun (WGS) entry which is preliminary data.</text>
</comment>
<evidence type="ECO:0000313" key="2">
    <source>
        <dbReference type="Proteomes" id="UP000553034"/>
    </source>
</evidence>
<accession>A0A840EP42</accession>
<name>A0A840EP42_9FLAO</name>
<dbReference type="Proteomes" id="UP000553034">
    <property type="component" value="Unassembled WGS sequence"/>
</dbReference>
<evidence type="ECO:0000313" key="1">
    <source>
        <dbReference type="EMBL" id="MBB4119898.1"/>
    </source>
</evidence>
<proteinExistence type="predicted"/>
<keyword evidence="2" id="KW-1185">Reference proteome</keyword>
<reference evidence="1 2" key="1">
    <citation type="submission" date="2020-08" db="EMBL/GenBank/DDBJ databases">
        <title>Genomic Encyclopedia of Type Strains, Phase IV (KMG-IV): sequencing the most valuable type-strain genomes for metagenomic binning, comparative biology and taxonomic classification.</title>
        <authorList>
            <person name="Goeker M."/>
        </authorList>
    </citation>
    <scope>NUCLEOTIDE SEQUENCE [LARGE SCALE GENOMIC DNA]</scope>
    <source>
        <strain evidence="1 2">DSM 29568</strain>
    </source>
</reference>
<organism evidence="1 2">
    <name type="scientific">Mesonia hippocampi</name>
    <dbReference type="NCBI Taxonomy" id="1628250"/>
    <lineage>
        <taxon>Bacteria</taxon>
        <taxon>Pseudomonadati</taxon>
        <taxon>Bacteroidota</taxon>
        <taxon>Flavobacteriia</taxon>
        <taxon>Flavobacteriales</taxon>
        <taxon>Flavobacteriaceae</taxon>
        <taxon>Mesonia</taxon>
    </lineage>
</organism>
<protein>
    <submittedName>
        <fullName evidence="1">Uncharacterized protein</fullName>
    </submittedName>
</protein>
<gene>
    <name evidence="1" type="ORF">GGR32_002210</name>
</gene>
<dbReference type="EMBL" id="JACIFO010000012">
    <property type="protein sequence ID" value="MBB4119898.1"/>
    <property type="molecule type" value="Genomic_DNA"/>
</dbReference>
<dbReference type="InterPro" id="IPR011050">
    <property type="entry name" value="Pectin_lyase_fold/virulence"/>
</dbReference>
<dbReference type="NCBIfam" id="NF041518">
    <property type="entry name" value="choice_anch_Q"/>
    <property type="match status" value="1"/>
</dbReference>
<feature type="non-terminal residue" evidence="1">
    <location>
        <position position="160"/>
    </location>
</feature>
<dbReference type="InterPro" id="IPR059226">
    <property type="entry name" value="Choice_anch_Q_dom"/>
</dbReference>
<dbReference type="AlphaFoldDB" id="A0A840EP42"/>
<dbReference type="SUPFAM" id="SSF51126">
    <property type="entry name" value="Pectin lyase-like"/>
    <property type="match status" value="1"/>
</dbReference>
<sequence>MATNNGGEIYNYSSSPKIYNTIVWGGVTGVNYQAQNSIIQGNSSTINGNIDATGLSETDIFTDPVNGDYSLKDGSPAINTGSNSLYTGDINNDTDLAGNTRLFGSTIDIGAFEHQGIKTYWTGNINTDWHTAGNWTSGLPSTTSNAVIDQVINQPLVAAT</sequence>